<keyword evidence="1" id="KW-0539">Nucleus</keyword>
<comment type="subcellular location">
    <subcellularLocation>
        <location evidence="1">Cytoplasm</location>
    </subcellularLocation>
    <subcellularLocation>
        <location evidence="1">Nucleus</location>
    </subcellularLocation>
</comment>
<evidence type="ECO:0000259" key="2">
    <source>
        <dbReference type="PROSITE" id="PS50177"/>
    </source>
</evidence>
<name>A0A0M3J104_ANISI</name>
<dbReference type="GO" id="GO:0006913">
    <property type="term" value="P:nucleocytoplasmic transport"/>
    <property type="evidence" value="ECO:0007669"/>
    <property type="project" value="UniProtKB-UniRule"/>
</dbReference>
<evidence type="ECO:0000313" key="5">
    <source>
        <dbReference type="Proteomes" id="UP000267096"/>
    </source>
</evidence>
<keyword evidence="1" id="KW-0963">Cytoplasm</keyword>
<proteinExistence type="predicted"/>
<organism evidence="6">
    <name type="scientific">Anisakis simplex</name>
    <name type="common">Herring worm</name>
    <dbReference type="NCBI Taxonomy" id="6269"/>
    <lineage>
        <taxon>Eukaryota</taxon>
        <taxon>Metazoa</taxon>
        <taxon>Ecdysozoa</taxon>
        <taxon>Nematoda</taxon>
        <taxon>Chromadorea</taxon>
        <taxon>Rhabditida</taxon>
        <taxon>Spirurina</taxon>
        <taxon>Ascaridomorpha</taxon>
        <taxon>Ascaridoidea</taxon>
        <taxon>Anisakidae</taxon>
        <taxon>Anisakis</taxon>
        <taxon>Anisakis simplex complex</taxon>
    </lineage>
</organism>
<dbReference type="InterPro" id="IPR045875">
    <property type="entry name" value="NTF2"/>
</dbReference>
<reference evidence="6 7" key="1">
    <citation type="submission" date="2017-02" db="UniProtKB">
        <authorList>
            <consortium name="WormBaseParasite"/>
        </authorList>
    </citation>
    <scope>IDENTIFICATION</scope>
</reference>
<evidence type="ECO:0000256" key="1">
    <source>
        <dbReference type="RuleBase" id="RU369002"/>
    </source>
</evidence>
<dbReference type="GO" id="GO:0005737">
    <property type="term" value="C:cytoplasm"/>
    <property type="evidence" value="ECO:0007669"/>
    <property type="project" value="UniProtKB-SubCell"/>
</dbReference>
<accession>A0A0M3J104</accession>
<keyword evidence="5" id="KW-1185">Reference proteome</keyword>
<dbReference type="SUPFAM" id="SSF54427">
    <property type="entry name" value="NTF2-like"/>
    <property type="match status" value="1"/>
</dbReference>
<feature type="domain" description="NTF2" evidence="2">
    <location>
        <begin position="17"/>
        <end position="130"/>
    </location>
</feature>
<gene>
    <name evidence="3" type="ORF">ASIM_LOCUS1087</name>
    <name evidence="4" type="ORF">ASIM_LOCUS3604</name>
</gene>
<keyword evidence="1" id="KW-0653">Protein transport</keyword>
<dbReference type="GO" id="GO:0015031">
    <property type="term" value="P:protein transport"/>
    <property type="evidence" value="ECO:0007669"/>
    <property type="project" value="UniProtKB-KW"/>
</dbReference>
<dbReference type="InterPro" id="IPR032710">
    <property type="entry name" value="NTF2-like_dom_sf"/>
</dbReference>
<dbReference type="GO" id="GO:0005634">
    <property type="term" value="C:nucleus"/>
    <property type="evidence" value="ECO:0007669"/>
    <property type="project" value="UniProtKB-SubCell"/>
</dbReference>
<evidence type="ECO:0000313" key="3">
    <source>
        <dbReference type="EMBL" id="VDK18400.1"/>
    </source>
</evidence>
<dbReference type="EMBL" id="UYRR01005715">
    <property type="protein sequence ID" value="VDK21976.1"/>
    <property type="molecule type" value="Genomic_DNA"/>
</dbReference>
<dbReference type="Proteomes" id="UP000267096">
    <property type="component" value="Unassembled WGS sequence"/>
</dbReference>
<dbReference type="GO" id="GO:0051028">
    <property type="term" value="P:mRNA transport"/>
    <property type="evidence" value="ECO:0007669"/>
    <property type="project" value="UniProtKB-UniRule"/>
</dbReference>
<dbReference type="OrthoDB" id="25408at2759"/>
<dbReference type="AlphaFoldDB" id="A0A0M3J104"/>
<evidence type="ECO:0000313" key="7">
    <source>
        <dbReference type="WBParaSite" id="ASIM_0000377301-mRNA-1"/>
    </source>
</evidence>
<protein>
    <recommendedName>
        <fullName evidence="1">NTF2-related export protein</fullName>
    </recommendedName>
</protein>
<reference evidence="3 5" key="2">
    <citation type="submission" date="2018-11" db="EMBL/GenBank/DDBJ databases">
        <authorList>
            <consortium name="Pathogen Informatics"/>
        </authorList>
    </citation>
    <scope>NUCLEOTIDE SEQUENCE [LARGE SCALE GENOMIC DNA]</scope>
</reference>
<sequence>MTTASKVVIEDEKACKEAELLTDCYYNAVDRMRNKVNFLYTDSATLLWNGNLIQGIDNIAQFWESVPNTEHSISSLNCQMGSEEVNGCIPIIVLSVGTVVIGGLSHAFSQTFVLVIDDGKYKILSDRIRYID</sequence>
<comment type="function">
    <text evidence="1">Has a role in nuclear-cytoplasmic transport of proteins and mRNAs.</text>
</comment>
<dbReference type="Gene3D" id="3.10.450.50">
    <property type="match status" value="1"/>
</dbReference>
<evidence type="ECO:0000313" key="4">
    <source>
        <dbReference type="EMBL" id="VDK21976.1"/>
    </source>
</evidence>
<dbReference type="Pfam" id="PF02136">
    <property type="entry name" value="NTF2"/>
    <property type="match status" value="1"/>
</dbReference>
<dbReference type="PANTHER" id="PTHR12612">
    <property type="entry name" value="NUCLEAR TRANSPORT FACTOR 2"/>
    <property type="match status" value="1"/>
</dbReference>
<dbReference type="EMBL" id="UYRR01001012">
    <property type="protein sequence ID" value="VDK18400.1"/>
    <property type="molecule type" value="Genomic_DNA"/>
</dbReference>
<dbReference type="InterPro" id="IPR018222">
    <property type="entry name" value="Nuclear_transport_factor_2_euk"/>
</dbReference>
<dbReference type="WBParaSite" id="ASIM_0000377301-mRNA-1">
    <property type="protein sequence ID" value="ASIM_0000377301-mRNA-1"/>
    <property type="gene ID" value="ASIM_0000377301"/>
</dbReference>
<dbReference type="CDD" id="cd00780">
    <property type="entry name" value="NTF2"/>
    <property type="match status" value="1"/>
</dbReference>
<dbReference type="InterPro" id="IPR002075">
    <property type="entry name" value="NTF2_dom"/>
</dbReference>
<dbReference type="PROSITE" id="PS50177">
    <property type="entry name" value="NTF2_DOMAIN"/>
    <property type="match status" value="1"/>
</dbReference>
<evidence type="ECO:0000313" key="6">
    <source>
        <dbReference type="WBParaSite" id="ASIM_0000119801-mRNA-1"/>
    </source>
</evidence>
<dbReference type="WBParaSite" id="ASIM_0000119801-mRNA-1">
    <property type="protein sequence ID" value="ASIM_0000119801-mRNA-1"/>
    <property type="gene ID" value="ASIM_0000119801"/>
</dbReference>
<keyword evidence="1" id="KW-0813">Transport</keyword>